<protein>
    <submittedName>
        <fullName evidence="1">Uncharacterized protein</fullName>
    </submittedName>
</protein>
<name>A0AAV5KAQ7_9ROSI</name>
<dbReference type="Proteomes" id="UP001054252">
    <property type="component" value="Unassembled WGS sequence"/>
</dbReference>
<accession>A0AAV5KAQ7</accession>
<organism evidence="1 2">
    <name type="scientific">Rubroshorea leprosula</name>
    <dbReference type="NCBI Taxonomy" id="152421"/>
    <lineage>
        <taxon>Eukaryota</taxon>
        <taxon>Viridiplantae</taxon>
        <taxon>Streptophyta</taxon>
        <taxon>Embryophyta</taxon>
        <taxon>Tracheophyta</taxon>
        <taxon>Spermatophyta</taxon>
        <taxon>Magnoliopsida</taxon>
        <taxon>eudicotyledons</taxon>
        <taxon>Gunneridae</taxon>
        <taxon>Pentapetalae</taxon>
        <taxon>rosids</taxon>
        <taxon>malvids</taxon>
        <taxon>Malvales</taxon>
        <taxon>Dipterocarpaceae</taxon>
        <taxon>Rubroshorea</taxon>
    </lineage>
</organism>
<keyword evidence="2" id="KW-1185">Reference proteome</keyword>
<comment type="caution">
    <text evidence="1">The sequence shown here is derived from an EMBL/GenBank/DDBJ whole genome shotgun (WGS) entry which is preliminary data.</text>
</comment>
<reference evidence="1 2" key="1">
    <citation type="journal article" date="2021" name="Commun. Biol.">
        <title>The genome of Shorea leprosula (Dipterocarpaceae) highlights the ecological relevance of drought in aseasonal tropical rainforests.</title>
        <authorList>
            <person name="Ng K.K.S."/>
            <person name="Kobayashi M.J."/>
            <person name="Fawcett J.A."/>
            <person name="Hatakeyama M."/>
            <person name="Paape T."/>
            <person name="Ng C.H."/>
            <person name="Ang C.C."/>
            <person name="Tnah L.H."/>
            <person name="Lee C.T."/>
            <person name="Nishiyama T."/>
            <person name="Sese J."/>
            <person name="O'Brien M.J."/>
            <person name="Copetti D."/>
            <person name="Mohd Noor M.I."/>
            <person name="Ong R.C."/>
            <person name="Putra M."/>
            <person name="Sireger I.Z."/>
            <person name="Indrioko S."/>
            <person name="Kosugi Y."/>
            <person name="Izuno A."/>
            <person name="Isagi Y."/>
            <person name="Lee S.L."/>
            <person name="Shimizu K.K."/>
        </authorList>
    </citation>
    <scope>NUCLEOTIDE SEQUENCE [LARGE SCALE GENOMIC DNA]</scope>
    <source>
        <strain evidence="1">214</strain>
    </source>
</reference>
<dbReference type="AlphaFoldDB" id="A0AAV5KAQ7"/>
<dbReference type="EMBL" id="BPVZ01000057">
    <property type="protein sequence ID" value="GKV21401.1"/>
    <property type="molecule type" value="Genomic_DNA"/>
</dbReference>
<sequence length="46" mass="5554">MQKKTQFSSLIYKSWPVFNTHWQASKFTNVFAHWQASEFANVFAQW</sequence>
<proteinExistence type="predicted"/>
<evidence type="ECO:0000313" key="2">
    <source>
        <dbReference type="Proteomes" id="UP001054252"/>
    </source>
</evidence>
<gene>
    <name evidence="1" type="ORF">SLEP1_g31384</name>
</gene>
<evidence type="ECO:0000313" key="1">
    <source>
        <dbReference type="EMBL" id="GKV21401.1"/>
    </source>
</evidence>